<dbReference type="AlphaFoldDB" id="A0A9P6TDP9"/>
<reference evidence="1" key="1">
    <citation type="submission" date="2013-11" db="EMBL/GenBank/DDBJ databases">
        <title>Genome sequence of the fusiform rust pathogen reveals effectors for host alternation and coevolution with pine.</title>
        <authorList>
            <consortium name="DOE Joint Genome Institute"/>
            <person name="Smith K."/>
            <person name="Pendleton A."/>
            <person name="Kubisiak T."/>
            <person name="Anderson C."/>
            <person name="Salamov A."/>
            <person name="Aerts A."/>
            <person name="Riley R."/>
            <person name="Clum A."/>
            <person name="Lindquist E."/>
            <person name="Ence D."/>
            <person name="Campbell M."/>
            <person name="Kronenberg Z."/>
            <person name="Feau N."/>
            <person name="Dhillon B."/>
            <person name="Hamelin R."/>
            <person name="Burleigh J."/>
            <person name="Smith J."/>
            <person name="Yandell M."/>
            <person name="Nelson C."/>
            <person name="Grigoriev I."/>
            <person name="Davis J."/>
        </authorList>
    </citation>
    <scope>NUCLEOTIDE SEQUENCE</scope>
    <source>
        <strain evidence="1">G11</strain>
    </source>
</reference>
<organism evidence="1 2">
    <name type="scientific">Cronartium quercuum f. sp. fusiforme G11</name>
    <dbReference type="NCBI Taxonomy" id="708437"/>
    <lineage>
        <taxon>Eukaryota</taxon>
        <taxon>Fungi</taxon>
        <taxon>Dikarya</taxon>
        <taxon>Basidiomycota</taxon>
        <taxon>Pucciniomycotina</taxon>
        <taxon>Pucciniomycetes</taxon>
        <taxon>Pucciniales</taxon>
        <taxon>Coleosporiaceae</taxon>
        <taxon>Cronartium</taxon>
    </lineage>
</organism>
<dbReference type="Proteomes" id="UP000886653">
    <property type="component" value="Unassembled WGS sequence"/>
</dbReference>
<evidence type="ECO:0000313" key="2">
    <source>
        <dbReference type="Proteomes" id="UP000886653"/>
    </source>
</evidence>
<evidence type="ECO:0000313" key="1">
    <source>
        <dbReference type="EMBL" id="KAG0148582.1"/>
    </source>
</evidence>
<protein>
    <submittedName>
        <fullName evidence="1">Uncharacterized protein</fullName>
    </submittedName>
</protein>
<comment type="caution">
    <text evidence="1">The sequence shown here is derived from an EMBL/GenBank/DDBJ whole genome shotgun (WGS) entry which is preliminary data.</text>
</comment>
<dbReference type="EMBL" id="MU167235">
    <property type="protein sequence ID" value="KAG0148582.1"/>
    <property type="molecule type" value="Genomic_DNA"/>
</dbReference>
<gene>
    <name evidence="1" type="ORF">CROQUDRAFT_654664</name>
</gene>
<accession>A0A9P6TDP9</accession>
<name>A0A9P6TDP9_9BASI</name>
<keyword evidence="2" id="KW-1185">Reference proteome</keyword>
<proteinExistence type="predicted"/>
<sequence>MICDHTNLRDSLLFGSSLVLSSISHSHPSMSVVLWPRGTTANRIFSNKKIRGVVKWMIPPTDGPRQKIRQ</sequence>